<evidence type="ECO:0008006" key="3">
    <source>
        <dbReference type="Google" id="ProtNLM"/>
    </source>
</evidence>
<proteinExistence type="predicted"/>
<dbReference type="Proteomes" id="UP000028549">
    <property type="component" value="Unassembled WGS sequence"/>
</dbReference>
<comment type="caution">
    <text evidence="1">The sequence shown here is derived from an EMBL/GenBank/DDBJ whole genome shotgun (WGS) entry which is preliminary data.</text>
</comment>
<dbReference type="STRING" id="246786.GS18_0216220"/>
<sequence length="216" mass="24614">MKQMTLLYLIIVLAFTGGCGLSSGSETGKRNQESIPDTEAFKDEFTRGFMKSNKETEEGFYTFESRTEAYSMLFPVHAVISEIEYEVNGDSFEAFSIGEDKEEENYSYYIKVIFEDKKTTNNITAKLNVLSDMAGYTGEYRKEAGKEFDVYYASKEEMNYGKNVVSHLAYIKDKKTNKAISFNFNGGCTDEEKPCGLDSKNRNESFEKIVKSLIFK</sequence>
<dbReference type="PROSITE" id="PS51257">
    <property type="entry name" value="PROKAR_LIPOPROTEIN"/>
    <property type="match status" value="1"/>
</dbReference>
<organism evidence="1 2">
    <name type="scientific">Metabacillus indicus</name>
    <name type="common">Bacillus indicus</name>
    <dbReference type="NCBI Taxonomy" id="246786"/>
    <lineage>
        <taxon>Bacteria</taxon>
        <taxon>Bacillati</taxon>
        <taxon>Bacillota</taxon>
        <taxon>Bacilli</taxon>
        <taxon>Bacillales</taxon>
        <taxon>Bacillaceae</taxon>
        <taxon>Metabacillus</taxon>
    </lineage>
</organism>
<protein>
    <recommendedName>
        <fullName evidence="3">Lipoprotein</fullName>
    </recommendedName>
</protein>
<name>A0A084GNP8_METID</name>
<keyword evidence="2" id="KW-1185">Reference proteome</keyword>
<dbReference type="AlphaFoldDB" id="A0A084GNP8"/>
<dbReference type="EMBL" id="JNVC02000013">
    <property type="protein sequence ID" value="KEZ48960.1"/>
    <property type="molecule type" value="Genomic_DNA"/>
</dbReference>
<dbReference type="OrthoDB" id="2453115at2"/>
<evidence type="ECO:0000313" key="1">
    <source>
        <dbReference type="EMBL" id="KEZ48960.1"/>
    </source>
</evidence>
<evidence type="ECO:0000313" key="2">
    <source>
        <dbReference type="Proteomes" id="UP000028549"/>
    </source>
</evidence>
<reference evidence="1 2" key="1">
    <citation type="journal article" date="2005" name="Int. J. Syst. Evol. Microbiol.">
        <title>Bacillus cibi sp. nov., isolated from jeotgal, a traditional Korean fermented seafood.</title>
        <authorList>
            <person name="Yoon J.H."/>
            <person name="Lee C.H."/>
            <person name="Oh T.K."/>
        </authorList>
    </citation>
    <scope>NUCLEOTIDE SEQUENCE [LARGE SCALE GENOMIC DNA]</scope>
    <source>
        <strain evidence="1 2">DSM 16189</strain>
    </source>
</reference>
<accession>A0A084GNP8</accession>
<dbReference type="RefSeq" id="WP_029566533.1">
    <property type="nucleotide sequence ID" value="NZ_JNVC02000013.1"/>
</dbReference>
<gene>
    <name evidence="1" type="ORF">GS18_0216220</name>
</gene>